<accession>A0AAD6B4Z4</accession>
<dbReference type="Proteomes" id="UP001219934">
    <property type="component" value="Unassembled WGS sequence"/>
</dbReference>
<dbReference type="EMBL" id="JAPTMU010000010">
    <property type="protein sequence ID" value="KAJ4936394.1"/>
    <property type="molecule type" value="Genomic_DNA"/>
</dbReference>
<keyword evidence="3" id="KW-1185">Reference proteome</keyword>
<comment type="caution">
    <text evidence="2">The sequence shown here is derived from an EMBL/GenBank/DDBJ whole genome shotgun (WGS) entry which is preliminary data.</text>
</comment>
<protein>
    <submittedName>
        <fullName evidence="2">Uncharacterized protein</fullName>
    </submittedName>
</protein>
<sequence>MMAEKLSDIVTFLRGRGVPEDTVNFIEEQKIDRDVILLMEDAQLANYLPFYGDRIARFHFCKHHTNTSKQKEGLFDKLRQKLKLRKEGHSEEEVPETSRKSRRKAKQSTRNIEIGWVHTIDKVTTQVRAKQGGDTRKVPINVHGGFNDILKEGKALFFPEGKSSKGHKSDFKFDVWDFKLNPFPNDVSIEMIYDTVKLPLLRFYIATQPKSVLHEEAHDDSDCDSFVSEPDLLPQNKQCTLEFTIETNNQLVTDESHDYLPEVFIISEESVTEENFTESSVNRENPASPFANINSDPITLSVETNYTVFEADTSDPEITFGPAQTGADDSLSDTLIYQPDELPQSPLQILPDITLVLHHSNSFNEVIAAFSDPDIMYKTFVPS</sequence>
<proteinExistence type="predicted"/>
<evidence type="ECO:0000256" key="1">
    <source>
        <dbReference type="SAM" id="MobiDB-lite"/>
    </source>
</evidence>
<feature type="region of interest" description="Disordered" evidence="1">
    <location>
        <begin position="86"/>
        <end position="108"/>
    </location>
</feature>
<gene>
    <name evidence="2" type="ORF">JOQ06_000988</name>
</gene>
<feature type="compositionally biased region" description="Basic and acidic residues" evidence="1">
    <location>
        <begin position="86"/>
        <end position="99"/>
    </location>
</feature>
<evidence type="ECO:0000313" key="2">
    <source>
        <dbReference type="EMBL" id="KAJ4936394.1"/>
    </source>
</evidence>
<dbReference type="AlphaFoldDB" id="A0AAD6B4Z4"/>
<reference evidence="2" key="1">
    <citation type="submission" date="2022-11" db="EMBL/GenBank/DDBJ databases">
        <title>Chromosome-level genome of Pogonophryne albipinna.</title>
        <authorList>
            <person name="Jo E."/>
        </authorList>
    </citation>
    <scope>NUCLEOTIDE SEQUENCE</scope>
    <source>
        <strain evidence="2">SGF0006</strain>
        <tissue evidence="2">Muscle</tissue>
    </source>
</reference>
<evidence type="ECO:0000313" key="3">
    <source>
        <dbReference type="Proteomes" id="UP001219934"/>
    </source>
</evidence>
<organism evidence="2 3">
    <name type="scientific">Pogonophryne albipinna</name>
    <dbReference type="NCBI Taxonomy" id="1090488"/>
    <lineage>
        <taxon>Eukaryota</taxon>
        <taxon>Metazoa</taxon>
        <taxon>Chordata</taxon>
        <taxon>Craniata</taxon>
        <taxon>Vertebrata</taxon>
        <taxon>Euteleostomi</taxon>
        <taxon>Actinopterygii</taxon>
        <taxon>Neopterygii</taxon>
        <taxon>Teleostei</taxon>
        <taxon>Neoteleostei</taxon>
        <taxon>Acanthomorphata</taxon>
        <taxon>Eupercaria</taxon>
        <taxon>Perciformes</taxon>
        <taxon>Notothenioidei</taxon>
        <taxon>Pogonophryne</taxon>
    </lineage>
</organism>
<name>A0AAD6B4Z4_9TELE</name>